<dbReference type="RefSeq" id="XP_001319916.1">
    <property type="nucleotide sequence ID" value="XM_001319881.1"/>
</dbReference>
<reference evidence="3" key="1">
    <citation type="submission" date="2006-10" db="EMBL/GenBank/DDBJ databases">
        <authorList>
            <person name="Amadeo P."/>
            <person name="Zhao Q."/>
            <person name="Wortman J."/>
            <person name="Fraser-Liggett C."/>
            <person name="Carlton J."/>
        </authorList>
    </citation>
    <scope>NUCLEOTIDE SEQUENCE</scope>
    <source>
        <strain evidence="3">G3</strain>
    </source>
</reference>
<dbReference type="KEGG" id="tva:4765588"/>
<protein>
    <submittedName>
        <fullName evidence="3">Uncharacterized protein</fullName>
    </submittedName>
</protein>
<accession>A2EI54</accession>
<dbReference type="InParanoid" id="A2EI54"/>
<gene>
    <name evidence="3" type="ORF">TVAG_273770</name>
</gene>
<feature type="transmembrane region" description="Helical" evidence="2">
    <location>
        <begin position="172"/>
        <end position="191"/>
    </location>
</feature>
<evidence type="ECO:0000313" key="4">
    <source>
        <dbReference type="Proteomes" id="UP000001542"/>
    </source>
</evidence>
<proteinExistence type="predicted"/>
<feature type="transmembrane region" description="Helical" evidence="2">
    <location>
        <begin position="147"/>
        <end position="166"/>
    </location>
</feature>
<dbReference type="VEuPathDB" id="TrichDB:TVAG_273770"/>
<feature type="region of interest" description="Disordered" evidence="1">
    <location>
        <begin position="1"/>
        <end position="50"/>
    </location>
</feature>
<name>A2EI54_TRIV3</name>
<keyword evidence="2" id="KW-0472">Membrane</keyword>
<evidence type="ECO:0000256" key="2">
    <source>
        <dbReference type="SAM" id="Phobius"/>
    </source>
</evidence>
<feature type="compositionally biased region" description="Low complexity" evidence="1">
    <location>
        <begin position="27"/>
        <end position="50"/>
    </location>
</feature>
<keyword evidence="4" id="KW-1185">Reference proteome</keyword>
<evidence type="ECO:0000313" key="3">
    <source>
        <dbReference type="EMBL" id="EAY07693.1"/>
    </source>
</evidence>
<evidence type="ECO:0000256" key="1">
    <source>
        <dbReference type="SAM" id="MobiDB-lite"/>
    </source>
</evidence>
<organism evidence="3 4">
    <name type="scientific">Trichomonas vaginalis (strain ATCC PRA-98 / G3)</name>
    <dbReference type="NCBI Taxonomy" id="412133"/>
    <lineage>
        <taxon>Eukaryota</taxon>
        <taxon>Metamonada</taxon>
        <taxon>Parabasalia</taxon>
        <taxon>Trichomonadida</taxon>
        <taxon>Trichomonadidae</taxon>
        <taxon>Trichomonas</taxon>
    </lineage>
</organism>
<dbReference type="OrthoDB" id="10669809at2759"/>
<dbReference type="AlphaFoldDB" id="A2EI54"/>
<keyword evidence="2" id="KW-0812">Transmembrane</keyword>
<dbReference type="Proteomes" id="UP000001542">
    <property type="component" value="Unassembled WGS sequence"/>
</dbReference>
<feature type="transmembrane region" description="Helical" evidence="2">
    <location>
        <begin position="250"/>
        <end position="275"/>
    </location>
</feature>
<dbReference type="EMBL" id="DS113394">
    <property type="protein sequence ID" value="EAY07693.1"/>
    <property type="molecule type" value="Genomic_DNA"/>
</dbReference>
<keyword evidence="2" id="KW-1133">Transmembrane helix</keyword>
<dbReference type="VEuPathDB" id="TrichDB:TVAGG3_0521400"/>
<reference evidence="3" key="2">
    <citation type="journal article" date="2007" name="Science">
        <title>Draft genome sequence of the sexually transmitted pathogen Trichomonas vaginalis.</title>
        <authorList>
            <person name="Carlton J.M."/>
            <person name="Hirt R.P."/>
            <person name="Silva J.C."/>
            <person name="Delcher A.L."/>
            <person name="Schatz M."/>
            <person name="Zhao Q."/>
            <person name="Wortman J.R."/>
            <person name="Bidwell S.L."/>
            <person name="Alsmark U.C.M."/>
            <person name="Besteiro S."/>
            <person name="Sicheritz-Ponten T."/>
            <person name="Noel C.J."/>
            <person name="Dacks J.B."/>
            <person name="Foster P.G."/>
            <person name="Simillion C."/>
            <person name="Van de Peer Y."/>
            <person name="Miranda-Saavedra D."/>
            <person name="Barton G.J."/>
            <person name="Westrop G.D."/>
            <person name="Mueller S."/>
            <person name="Dessi D."/>
            <person name="Fiori P.L."/>
            <person name="Ren Q."/>
            <person name="Paulsen I."/>
            <person name="Zhang H."/>
            <person name="Bastida-Corcuera F.D."/>
            <person name="Simoes-Barbosa A."/>
            <person name="Brown M.T."/>
            <person name="Hayes R.D."/>
            <person name="Mukherjee M."/>
            <person name="Okumura C.Y."/>
            <person name="Schneider R."/>
            <person name="Smith A.J."/>
            <person name="Vanacova S."/>
            <person name="Villalvazo M."/>
            <person name="Haas B.J."/>
            <person name="Pertea M."/>
            <person name="Feldblyum T.V."/>
            <person name="Utterback T.R."/>
            <person name="Shu C.L."/>
            <person name="Osoegawa K."/>
            <person name="de Jong P.J."/>
            <person name="Hrdy I."/>
            <person name="Horvathova L."/>
            <person name="Zubacova Z."/>
            <person name="Dolezal P."/>
            <person name="Malik S.B."/>
            <person name="Logsdon J.M. Jr."/>
            <person name="Henze K."/>
            <person name="Gupta A."/>
            <person name="Wang C.C."/>
            <person name="Dunne R.L."/>
            <person name="Upcroft J.A."/>
            <person name="Upcroft P."/>
            <person name="White O."/>
            <person name="Salzberg S.L."/>
            <person name="Tang P."/>
            <person name="Chiu C.-H."/>
            <person name="Lee Y.-S."/>
            <person name="Embley T.M."/>
            <person name="Coombs G.H."/>
            <person name="Mottram J.C."/>
            <person name="Tachezy J."/>
            <person name="Fraser-Liggett C.M."/>
            <person name="Johnson P.J."/>
        </authorList>
    </citation>
    <scope>NUCLEOTIDE SEQUENCE [LARGE SCALE GENOMIC DNA]</scope>
    <source>
        <strain evidence="3">G3</strain>
    </source>
</reference>
<sequence>MDNSGPPEKTENIENNEPDVPETNPDQNPQEQTNNTSNNNDPPQNNNENTQQVNIDTTESHSFHNHFRDDSFDRIFDEEETSSYDQDNQSNAEQDMANDVLRIKLIGSPMKQELEYSDSEDIPTANEANMKAISQALIEILLWKRSLIMIIVILFSELLFGCIYFMDLDSLSTLVALLITVHTSLLIFTLLPNCVKRWIFPPLNQSQEESIASRFFKEIKDNAQKSIEWGRNYIIHPNAIDTLLFIGTSLLLFTIFLVIGSFWAFVIGVHALYIYPAMKFNSKLRNFVGNQFEVAYNVVNPKEKIE</sequence>